<feature type="region of interest" description="Disordered" evidence="1">
    <location>
        <begin position="317"/>
        <end position="341"/>
    </location>
</feature>
<reference evidence="2 3" key="1">
    <citation type="submission" date="2019-04" db="EMBL/GenBank/DDBJ databases">
        <title>Comparative genomics and transcriptomics to analyze fruiting body development in filamentous ascomycetes.</title>
        <authorList>
            <consortium name="DOE Joint Genome Institute"/>
            <person name="Lutkenhaus R."/>
            <person name="Traeger S."/>
            <person name="Breuer J."/>
            <person name="Kuo A."/>
            <person name="Lipzen A."/>
            <person name="Pangilinan J."/>
            <person name="Dilworth D."/>
            <person name="Sandor L."/>
            <person name="Poggeler S."/>
            <person name="Barry K."/>
            <person name="Grigoriev I.V."/>
            <person name="Nowrousian M."/>
        </authorList>
    </citation>
    <scope>NUCLEOTIDE SEQUENCE [LARGE SCALE GENOMIC DNA]</scope>
    <source>
        <strain evidence="2 3">CBS 389.68</strain>
    </source>
</reference>
<dbReference type="EMBL" id="ML220112">
    <property type="protein sequence ID" value="TGZ84682.1"/>
    <property type="molecule type" value="Genomic_DNA"/>
</dbReference>
<feature type="compositionally biased region" description="Low complexity" evidence="1">
    <location>
        <begin position="381"/>
        <end position="395"/>
    </location>
</feature>
<accession>A0A4S2N5U7</accession>
<keyword evidence="3" id="KW-1185">Reference proteome</keyword>
<name>A0A4S2N5U7_9PEZI</name>
<organism evidence="2 3">
    <name type="scientific">Ascodesmis nigricans</name>
    <dbReference type="NCBI Taxonomy" id="341454"/>
    <lineage>
        <taxon>Eukaryota</taxon>
        <taxon>Fungi</taxon>
        <taxon>Dikarya</taxon>
        <taxon>Ascomycota</taxon>
        <taxon>Pezizomycotina</taxon>
        <taxon>Pezizomycetes</taxon>
        <taxon>Pezizales</taxon>
        <taxon>Ascodesmidaceae</taxon>
        <taxon>Ascodesmis</taxon>
    </lineage>
</organism>
<dbReference type="FunCoup" id="A0A4S2N5U7">
    <property type="interactions" value="42"/>
</dbReference>
<dbReference type="InParanoid" id="A0A4S2N5U7"/>
<dbReference type="OrthoDB" id="6585699at2759"/>
<evidence type="ECO:0000256" key="1">
    <source>
        <dbReference type="SAM" id="MobiDB-lite"/>
    </source>
</evidence>
<dbReference type="InterPro" id="IPR007902">
    <property type="entry name" value="Chl4/mis15/CENP-N"/>
</dbReference>
<sequence>MPKQKDPYAAAITTLAAAALPHTTVIPFSPEVSRQLSRLSKPALLRLIGSWLSDERVHQFAPDFHDPDDDGVDVGKEEEDARDVISVEEAREVYRDMGEKKEMRAKDVVLRMKEYEWRYGMTLLAIAEVDWVYLLTHPTSSKWTALAIKPLTTSSSNSTPHFHAPLFTTTLTSALHPLHIPHLTIFSHPTLPLTLLRISLHPLATPPSFPSARHNFWLSFPSSANTHIFTTLGLRKGDAAREAVMSGISAGLGREGQRWEVGMEGFVVRTLGSMCWWRGTEGGSGGCAAGWEVYTDGFENNPLALPKEISMSALNSSGVTEGRGRKDHDNPTDDDGSNNRAIKRRKLLASTRFGATTSINDNRAIESVIFRLEEPFPSTLLSTLPPLQTFPTDSSSESDDDDEYSSGGVWRPDVTITFEGPHVFAGLKSMAETGKGVDVEKCPGWMVGEAAVTSAVIRGGKVVKNSRIDKGGRVEVEARRKSNGREKSGG</sequence>
<gene>
    <name evidence="2" type="ORF">EX30DRAFT_360694</name>
</gene>
<proteinExistence type="predicted"/>
<dbReference type="GO" id="GO:0034080">
    <property type="term" value="P:CENP-A containing chromatin assembly"/>
    <property type="evidence" value="ECO:0007669"/>
    <property type="project" value="InterPro"/>
</dbReference>
<dbReference type="Gene3D" id="3.10.20.720">
    <property type="match status" value="1"/>
</dbReference>
<dbReference type="GO" id="GO:0007059">
    <property type="term" value="P:chromosome segregation"/>
    <property type="evidence" value="ECO:0007669"/>
    <property type="project" value="InterPro"/>
</dbReference>
<dbReference type="AlphaFoldDB" id="A0A4S2N5U7"/>
<protein>
    <submittedName>
        <fullName evidence="2">CHL4-domain-containing protein</fullName>
    </submittedName>
</protein>
<dbReference type="Proteomes" id="UP000298138">
    <property type="component" value="Unassembled WGS sequence"/>
</dbReference>
<evidence type="ECO:0000313" key="2">
    <source>
        <dbReference type="EMBL" id="TGZ84682.1"/>
    </source>
</evidence>
<feature type="compositionally biased region" description="Basic and acidic residues" evidence="1">
    <location>
        <begin position="322"/>
        <end position="331"/>
    </location>
</feature>
<evidence type="ECO:0000313" key="3">
    <source>
        <dbReference type="Proteomes" id="UP000298138"/>
    </source>
</evidence>
<dbReference type="Pfam" id="PF05238">
    <property type="entry name" value="CENP-N"/>
    <property type="match status" value="1"/>
</dbReference>
<feature type="region of interest" description="Disordered" evidence="1">
    <location>
        <begin position="381"/>
        <end position="408"/>
    </location>
</feature>
<dbReference type="STRING" id="341454.A0A4S2N5U7"/>